<dbReference type="Proteomes" id="UP000024635">
    <property type="component" value="Unassembled WGS sequence"/>
</dbReference>
<gene>
    <name evidence="1" type="primary">Acey_s0007.g3323</name>
    <name evidence="1" type="ORF">Y032_0007g3323</name>
</gene>
<comment type="caution">
    <text evidence="1">The sequence shown here is derived from an EMBL/GenBank/DDBJ whole genome shotgun (WGS) entry which is preliminary data.</text>
</comment>
<accession>A0A016VNN7</accession>
<dbReference type="EMBL" id="JARK01001343">
    <property type="protein sequence ID" value="EYC28627.1"/>
    <property type="molecule type" value="Genomic_DNA"/>
</dbReference>
<keyword evidence="2" id="KW-1185">Reference proteome</keyword>
<proteinExistence type="predicted"/>
<organism evidence="1 2">
    <name type="scientific">Ancylostoma ceylanicum</name>
    <dbReference type="NCBI Taxonomy" id="53326"/>
    <lineage>
        <taxon>Eukaryota</taxon>
        <taxon>Metazoa</taxon>
        <taxon>Ecdysozoa</taxon>
        <taxon>Nematoda</taxon>
        <taxon>Chromadorea</taxon>
        <taxon>Rhabditida</taxon>
        <taxon>Rhabditina</taxon>
        <taxon>Rhabditomorpha</taxon>
        <taxon>Strongyloidea</taxon>
        <taxon>Ancylostomatidae</taxon>
        <taxon>Ancylostomatinae</taxon>
        <taxon>Ancylostoma</taxon>
    </lineage>
</organism>
<name>A0A016VNN7_9BILA</name>
<evidence type="ECO:0000313" key="2">
    <source>
        <dbReference type="Proteomes" id="UP000024635"/>
    </source>
</evidence>
<evidence type="ECO:0000313" key="1">
    <source>
        <dbReference type="EMBL" id="EYC28627.1"/>
    </source>
</evidence>
<dbReference type="AlphaFoldDB" id="A0A016VNN7"/>
<dbReference type="OrthoDB" id="8061355at2759"/>
<reference evidence="2" key="1">
    <citation type="journal article" date="2015" name="Nat. Genet.">
        <title>The genome and transcriptome of the zoonotic hookworm Ancylostoma ceylanicum identify infection-specific gene families.</title>
        <authorList>
            <person name="Schwarz E.M."/>
            <person name="Hu Y."/>
            <person name="Antoshechkin I."/>
            <person name="Miller M.M."/>
            <person name="Sternberg P.W."/>
            <person name="Aroian R.V."/>
        </authorList>
    </citation>
    <scope>NUCLEOTIDE SEQUENCE</scope>
    <source>
        <strain evidence="2">HY135</strain>
    </source>
</reference>
<protein>
    <submittedName>
        <fullName evidence="1">Uncharacterized protein</fullName>
    </submittedName>
</protein>
<sequence>MPTHVHGVSAHAHGVFTITLLSTVDTRLRHGGSTYAHGGSAVEMIRYITSSNDTTGVDTYGLVDKRAEYQSSIREGR</sequence>